<organism evidence="1 2">
    <name type="scientific">Saccoglossus kowalevskii</name>
    <name type="common">Acorn worm</name>
    <dbReference type="NCBI Taxonomy" id="10224"/>
    <lineage>
        <taxon>Eukaryota</taxon>
        <taxon>Metazoa</taxon>
        <taxon>Hemichordata</taxon>
        <taxon>Enteropneusta</taxon>
        <taxon>Harrimaniidae</taxon>
        <taxon>Saccoglossus</taxon>
    </lineage>
</organism>
<keyword evidence="1" id="KW-1185">Reference proteome</keyword>
<dbReference type="GeneID" id="100371593"/>
<sequence>MKNAQSVRGNHDEAVLREYANREKDSNHVLRDKYEWITASDKSERDFLTNLPYTITVPSRNILIVHAGLVPGKQLLQQKTQDMVTMRNAFFTDYFDGNGWQGTSSGDVGYPWASLWTGPHHVYFGHDAKRKLQLYDYATGLDTGCVYGGCLTAAVLDPNVNVPVEFVTVNAQAIYRQK</sequence>
<evidence type="ECO:0000313" key="2">
    <source>
        <dbReference type="RefSeq" id="XP_006824340.1"/>
    </source>
</evidence>
<dbReference type="Gene3D" id="3.60.21.10">
    <property type="match status" value="1"/>
</dbReference>
<gene>
    <name evidence="2" type="primary">LOC100371593</name>
</gene>
<accession>A0ABM0MWE9</accession>
<dbReference type="PANTHER" id="PTHR42850">
    <property type="entry name" value="METALLOPHOSPHOESTERASE"/>
    <property type="match status" value="1"/>
</dbReference>
<dbReference type="PANTHER" id="PTHR42850:SF4">
    <property type="entry name" value="ZINC-DEPENDENT ENDOPOLYPHOSPHATASE"/>
    <property type="match status" value="1"/>
</dbReference>
<name>A0ABM0MWE9_SACKO</name>
<dbReference type="InterPro" id="IPR050126">
    <property type="entry name" value="Ap4A_hydrolase"/>
</dbReference>
<dbReference type="RefSeq" id="XP_006824340.1">
    <property type="nucleotide sequence ID" value="XM_006824277.1"/>
</dbReference>
<evidence type="ECO:0000313" key="1">
    <source>
        <dbReference type="Proteomes" id="UP000694865"/>
    </source>
</evidence>
<reference evidence="2" key="1">
    <citation type="submission" date="2025-08" db="UniProtKB">
        <authorList>
            <consortium name="RefSeq"/>
        </authorList>
    </citation>
    <scope>IDENTIFICATION</scope>
    <source>
        <tissue evidence="2">Testes</tissue>
    </source>
</reference>
<dbReference type="SUPFAM" id="SSF56300">
    <property type="entry name" value="Metallo-dependent phosphatases"/>
    <property type="match status" value="1"/>
</dbReference>
<dbReference type="InterPro" id="IPR029052">
    <property type="entry name" value="Metallo-depent_PP-like"/>
</dbReference>
<protein>
    <submittedName>
        <fullName evidence="2">Uncharacterized protein LOC100371593</fullName>
    </submittedName>
</protein>
<proteinExistence type="predicted"/>
<dbReference type="Proteomes" id="UP000694865">
    <property type="component" value="Unplaced"/>
</dbReference>